<dbReference type="Pfam" id="PF03935">
    <property type="entry name" value="SKN1_KRE6_Sbg1"/>
    <property type="match status" value="1"/>
</dbReference>
<organism evidence="13 14">
    <name type="scientific">Rhizoctonia solani</name>
    <dbReference type="NCBI Taxonomy" id="456999"/>
    <lineage>
        <taxon>Eukaryota</taxon>
        <taxon>Fungi</taxon>
        <taxon>Dikarya</taxon>
        <taxon>Basidiomycota</taxon>
        <taxon>Agaricomycotina</taxon>
        <taxon>Agaricomycetes</taxon>
        <taxon>Cantharellales</taxon>
        <taxon>Ceratobasidiaceae</taxon>
        <taxon>Rhizoctonia</taxon>
    </lineage>
</organism>
<feature type="compositionally biased region" description="Polar residues" evidence="9">
    <location>
        <begin position="113"/>
        <end position="122"/>
    </location>
</feature>
<dbReference type="AlphaFoldDB" id="A0A8H3B8U8"/>
<keyword evidence="7" id="KW-0325">Glycoprotein</keyword>
<feature type="domain" description="GH16" evidence="11">
    <location>
        <begin position="262"/>
        <end position="623"/>
    </location>
</feature>
<feature type="transmembrane region" description="Helical" evidence="10">
    <location>
        <begin position="193"/>
        <end position="216"/>
    </location>
</feature>
<evidence type="ECO:0000256" key="8">
    <source>
        <dbReference type="ARBA" id="ARBA00023316"/>
    </source>
</evidence>
<keyword evidence="6 10" id="KW-0472">Membrane</keyword>
<feature type="region of interest" description="Disordered" evidence="9">
    <location>
        <begin position="91"/>
        <end position="149"/>
    </location>
</feature>
<dbReference type="CDD" id="cd02180">
    <property type="entry name" value="GH16_fungal_KRE6_glucanase"/>
    <property type="match status" value="1"/>
</dbReference>
<comment type="caution">
    <text evidence="13">The sequence shown here is derived from an EMBL/GenBank/DDBJ whole genome shotgun (WGS) entry which is preliminary data.</text>
</comment>
<dbReference type="FunFam" id="2.60.120.200:FF:000135">
    <property type="entry name" value="Related to KRE6-glucan synthase subunit"/>
    <property type="match status" value="1"/>
</dbReference>
<keyword evidence="4" id="KW-0735">Signal-anchor</keyword>
<evidence type="ECO:0000313" key="13">
    <source>
        <dbReference type="EMBL" id="CAE6450389.1"/>
    </source>
</evidence>
<dbReference type="Proteomes" id="UP000663888">
    <property type="component" value="Unassembled WGS sequence"/>
</dbReference>
<dbReference type="EMBL" id="CAJMWY010000887">
    <property type="protein sequence ID" value="CAE6450389.1"/>
    <property type="molecule type" value="Genomic_DNA"/>
</dbReference>
<dbReference type="Gene3D" id="2.60.120.200">
    <property type="match status" value="2"/>
</dbReference>
<comment type="similarity">
    <text evidence="2">Belongs to the SKN1/KRE6 family.</text>
</comment>
<reference evidence="13" key="1">
    <citation type="submission" date="2021-01" db="EMBL/GenBank/DDBJ databases">
        <authorList>
            <person name="Kaushik A."/>
        </authorList>
    </citation>
    <scope>NUCLEOTIDE SEQUENCE</scope>
    <source>
        <strain evidence="12">AG4-R118</strain>
        <strain evidence="13">AG4-RS23</strain>
    </source>
</reference>
<name>A0A8H3B8U8_9AGAM</name>
<evidence type="ECO:0000256" key="2">
    <source>
        <dbReference type="ARBA" id="ARBA00010962"/>
    </source>
</evidence>
<evidence type="ECO:0000256" key="7">
    <source>
        <dbReference type="ARBA" id="ARBA00023180"/>
    </source>
</evidence>
<dbReference type="GO" id="GO:0015926">
    <property type="term" value="F:glucosidase activity"/>
    <property type="evidence" value="ECO:0007669"/>
    <property type="project" value="TreeGrafter"/>
</dbReference>
<dbReference type="PANTHER" id="PTHR31361">
    <property type="entry name" value="BETA-GLUCAN SYNTHESIS-ASSOCIATED PROTEIN KRE6-RELATED"/>
    <property type="match status" value="1"/>
</dbReference>
<evidence type="ECO:0000313" key="14">
    <source>
        <dbReference type="Proteomes" id="UP000663861"/>
    </source>
</evidence>
<dbReference type="InterPro" id="IPR005629">
    <property type="entry name" value="Skn1/Kre6/Sbg1"/>
</dbReference>
<dbReference type="GO" id="GO:0005789">
    <property type="term" value="C:endoplasmic reticulum membrane"/>
    <property type="evidence" value="ECO:0007669"/>
    <property type="project" value="TreeGrafter"/>
</dbReference>
<keyword evidence="5 10" id="KW-1133">Transmembrane helix</keyword>
<dbReference type="SUPFAM" id="SSF49899">
    <property type="entry name" value="Concanavalin A-like lectins/glucanases"/>
    <property type="match status" value="1"/>
</dbReference>
<sequence length="670" mass="73423">MGDRLRKSRAYDTSYAPVQSTSPRGARAYSRTPYVQPSTSPAPTPSSSTPLVSRAQRPGYSHVRSQSSVDYHRTETTQAVATGAIGGAFGPYSYEHTPAPPPPREAQGHRRQGSVSRFTNTPSHSSHSHEAHHGAPGRQPSRRVAAAPAGATSTTAGAFLYDTKDPELDDDLHNPAALRKLDRQWDLFSGRGWMNVGAIILICGGLIILFCGYPVIIAFHKPHLLGGGYNLGGINGSGQVPDLPNLPTLIDKDTPDDAKTRTGYDGQKYNLVFSDEFNVEGRSFYPGDDPFWEAMDYHYWPTGDLEWYDPGQVTTKNGALVLTLEEVRNHDLNFRSGMIQTWNKFCFTTGYIEVAVALPGNAHTPGYWPGAWTMGNIGRAGYGATTEGTWPYSYDACDLGTFPQQITKDNTPESSFRSGLSSLPGQKLSACTCPGSDHPGPSVSKGRGAPEIDIIEAQINTQLRHGEVSQSLQVAPFNAGYYWGNSTPATTLYNNDVTFINTYRGGPYQQCVSCVSSTNSSYYTDEAGGFGKYGFEYWSNPKRRSEGFVTWTLDNEAMWTATSSAVGPDSEAQISQRIISEEPMYIILNLGLSPSFQGIDFKNLKFPATMLVDYVRVYQRAGHENIGCDPPDYPTADYINQHIAAYTNPNLTTWEAANFTFPRNSMYDGC</sequence>
<dbReference type="PANTHER" id="PTHR31361:SF1">
    <property type="entry name" value="BETA-GLUCAN SYNTHESIS-ASSOCIATED PROTEIN KRE6-RELATED"/>
    <property type="match status" value="1"/>
</dbReference>
<dbReference type="FunFam" id="2.60.120.200:FF:000140">
    <property type="entry name" value="Beta-glucan synthesis-associated protein"/>
    <property type="match status" value="1"/>
</dbReference>
<dbReference type="GO" id="GO:0005886">
    <property type="term" value="C:plasma membrane"/>
    <property type="evidence" value="ECO:0007669"/>
    <property type="project" value="TreeGrafter"/>
</dbReference>
<evidence type="ECO:0000256" key="10">
    <source>
        <dbReference type="SAM" id="Phobius"/>
    </source>
</evidence>
<evidence type="ECO:0000256" key="4">
    <source>
        <dbReference type="ARBA" id="ARBA00022968"/>
    </source>
</evidence>
<evidence type="ECO:0000256" key="3">
    <source>
        <dbReference type="ARBA" id="ARBA00022692"/>
    </source>
</evidence>
<dbReference type="InterPro" id="IPR013320">
    <property type="entry name" value="ConA-like_dom_sf"/>
</dbReference>
<evidence type="ECO:0000256" key="5">
    <source>
        <dbReference type="ARBA" id="ARBA00022989"/>
    </source>
</evidence>
<dbReference type="InterPro" id="IPR000757">
    <property type="entry name" value="Beta-glucanase-like"/>
</dbReference>
<dbReference type="EMBL" id="CAJMWX010000800">
    <property type="protein sequence ID" value="CAE6430973.1"/>
    <property type="molecule type" value="Genomic_DNA"/>
</dbReference>
<feature type="region of interest" description="Disordered" evidence="9">
    <location>
        <begin position="1"/>
        <end position="72"/>
    </location>
</feature>
<evidence type="ECO:0000256" key="6">
    <source>
        <dbReference type="ARBA" id="ARBA00023136"/>
    </source>
</evidence>
<protein>
    <recommendedName>
        <fullName evidence="11">GH16 domain-containing protein</fullName>
    </recommendedName>
</protein>
<evidence type="ECO:0000256" key="9">
    <source>
        <dbReference type="SAM" id="MobiDB-lite"/>
    </source>
</evidence>
<feature type="compositionally biased region" description="Low complexity" evidence="9">
    <location>
        <begin position="37"/>
        <end position="50"/>
    </location>
</feature>
<proteinExistence type="inferred from homology"/>
<evidence type="ECO:0000256" key="1">
    <source>
        <dbReference type="ARBA" id="ARBA00004606"/>
    </source>
</evidence>
<dbReference type="Proteomes" id="UP000663861">
    <property type="component" value="Unassembled WGS sequence"/>
</dbReference>
<evidence type="ECO:0000313" key="12">
    <source>
        <dbReference type="EMBL" id="CAE6430973.1"/>
    </source>
</evidence>
<keyword evidence="3 10" id="KW-0812">Transmembrane</keyword>
<accession>A0A8H3B8U8</accession>
<dbReference type="PROSITE" id="PS51762">
    <property type="entry name" value="GH16_2"/>
    <property type="match status" value="1"/>
</dbReference>
<dbReference type="GO" id="GO:0006078">
    <property type="term" value="P:(1-&gt;6)-beta-D-glucan biosynthetic process"/>
    <property type="evidence" value="ECO:0007669"/>
    <property type="project" value="TreeGrafter"/>
</dbReference>
<evidence type="ECO:0000259" key="11">
    <source>
        <dbReference type="PROSITE" id="PS51762"/>
    </source>
</evidence>
<dbReference type="GO" id="GO:0031505">
    <property type="term" value="P:fungal-type cell wall organization"/>
    <property type="evidence" value="ECO:0007669"/>
    <property type="project" value="TreeGrafter"/>
</dbReference>
<gene>
    <name evidence="12" type="ORF">RDB_LOCUS35354</name>
    <name evidence="13" type="ORF">RDB_LOCUS53668</name>
</gene>
<keyword evidence="8" id="KW-0961">Cell wall biogenesis/degradation</keyword>
<comment type="subcellular location">
    <subcellularLocation>
        <location evidence="1">Membrane</location>
        <topology evidence="1">Single-pass type II membrane protein</topology>
    </subcellularLocation>
</comment>